<keyword evidence="12" id="KW-1185">Reference proteome</keyword>
<evidence type="ECO:0000313" key="12">
    <source>
        <dbReference type="Proteomes" id="UP000309584"/>
    </source>
</evidence>
<dbReference type="InterPro" id="IPR036108">
    <property type="entry name" value="4pyrrol_syn_uPrphyn_synt_sf"/>
</dbReference>
<dbReference type="EC" id="4.2.1.75" evidence="3 9"/>
<keyword evidence="5 9" id="KW-0627">Porphyrin biosynthesis</keyword>
<comment type="caution">
    <text evidence="11">The sequence shown here is derived from an EMBL/GenBank/DDBJ whole genome shotgun (WGS) entry which is preliminary data.</text>
</comment>
<evidence type="ECO:0000256" key="1">
    <source>
        <dbReference type="ARBA" id="ARBA00004772"/>
    </source>
</evidence>
<accession>A0ABY2TKS4</accession>
<dbReference type="PANTHER" id="PTHR38042:SF1">
    <property type="entry name" value="UROPORPHYRINOGEN-III SYNTHASE, CHLOROPLASTIC"/>
    <property type="match status" value="1"/>
</dbReference>
<comment type="function">
    <text evidence="6 9">Catalyzes cyclization of the linear tetrapyrrole, hydroxymethylbilane, to the macrocyclic uroporphyrinogen III.</text>
</comment>
<feature type="domain" description="Tetrapyrrole biosynthesis uroporphyrinogen III synthase" evidence="10">
    <location>
        <begin position="30"/>
        <end position="202"/>
    </location>
</feature>
<evidence type="ECO:0000256" key="9">
    <source>
        <dbReference type="RuleBase" id="RU366031"/>
    </source>
</evidence>
<dbReference type="Proteomes" id="UP000309584">
    <property type="component" value="Unassembled WGS sequence"/>
</dbReference>
<protein>
    <recommendedName>
        <fullName evidence="7 9">Uroporphyrinogen-III synthase</fullName>
        <ecNumber evidence="3 9">4.2.1.75</ecNumber>
    </recommendedName>
</protein>
<evidence type="ECO:0000256" key="5">
    <source>
        <dbReference type="ARBA" id="ARBA00023244"/>
    </source>
</evidence>
<comment type="pathway">
    <text evidence="1 9">Porphyrin-containing compound metabolism; protoporphyrin-IX biosynthesis; coproporphyrinogen-III from 5-aminolevulinate: step 3/4.</text>
</comment>
<dbReference type="EMBL" id="NXLY01000003">
    <property type="protein sequence ID" value="TKX34452.1"/>
    <property type="molecule type" value="Genomic_DNA"/>
</dbReference>
<proteinExistence type="inferred from homology"/>
<dbReference type="PANTHER" id="PTHR38042">
    <property type="entry name" value="UROPORPHYRINOGEN-III SYNTHASE, CHLOROPLASTIC"/>
    <property type="match status" value="1"/>
</dbReference>
<dbReference type="CDD" id="cd06578">
    <property type="entry name" value="HemD"/>
    <property type="match status" value="1"/>
</dbReference>
<dbReference type="InterPro" id="IPR039793">
    <property type="entry name" value="UROS/Hem4"/>
</dbReference>
<name>A0ABY2TKS4_9BACT</name>
<evidence type="ECO:0000259" key="10">
    <source>
        <dbReference type="Pfam" id="PF02602"/>
    </source>
</evidence>
<evidence type="ECO:0000256" key="2">
    <source>
        <dbReference type="ARBA" id="ARBA00008133"/>
    </source>
</evidence>
<gene>
    <name evidence="11" type="ORF">CQA75_02195</name>
</gene>
<sequence>MPIYLLNKAPFEGVKNLILNEIVFFDIKLNLDRYDALVCTSKNALIALQKNKIPLNLDMEVYTIGENTACFAQKLGFKNIKIAKKSYASDFFQEFKEELENKKCLYLRAKIIASSLNLDLRNNGVDLDEVIVYENVFKSSGEILIHPSIFIFTSALSVENFLKNYSLHEDDIAISIGNSTAKKLLNFKNLFVCEKQSIEACVALAKKLESRLV</sequence>
<evidence type="ECO:0000256" key="4">
    <source>
        <dbReference type="ARBA" id="ARBA00023239"/>
    </source>
</evidence>
<dbReference type="Gene3D" id="3.40.50.10090">
    <property type="match status" value="2"/>
</dbReference>
<organism evidence="11 12">
    <name type="scientific">Campylobacter taeniopygiae</name>
    <dbReference type="NCBI Taxonomy" id="2510188"/>
    <lineage>
        <taxon>Bacteria</taxon>
        <taxon>Pseudomonadati</taxon>
        <taxon>Campylobacterota</taxon>
        <taxon>Epsilonproteobacteria</taxon>
        <taxon>Campylobacterales</taxon>
        <taxon>Campylobacteraceae</taxon>
        <taxon>Campylobacter</taxon>
    </lineage>
</organism>
<keyword evidence="4 9" id="KW-0456">Lyase</keyword>
<comment type="catalytic activity">
    <reaction evidence="8 9">
        <text>hydroxymethylbilane = uroporphyrinogen III + H2O</text>
        <dbReference type="Rhea" id="RHEA:18965"/>
        <dbReference type="ChEBI" id="CHEBI:15377"/>
        <dbReference type="ChEBI" id="CHEBI:57308"/>
        <dbReference type="ChEBI" id="CHEBI:57845"/>
        <dbReference type="EC" id="4.2.1.75"/>
    </reaction>
</comment>
<dbReference type="Pfam" id="PF02602">
    <property type="entry name" value="HEM4"/>
    <property type="match status" value="1"/>
</dbReference>
<comment type="similarity">
    <text evidence="2 9">Belongs to the uroporphyrinogen-III synthase family.</text>
</comment>
<dbReference type="SUPFAM" id="SSF69618">
    <property type="entry name" value="HemD-like"/>
    <property type="match status" value="1"/>
</dbReference>
<dbReference type="InterPro" id="IPR003754">
    <property type="entry name" value="4pyrrol_synth_uPrphyn_synth"/>
</dbReference>
<evidence type="ECO:0000256" key="7">
    <source>
        <dbReference type="ARBA" id="ARBA00040167"/>
    </source>
</evidence>
<evidence type="ECO:0000313" key="11">
    <source>
        <dbReference type="EMBL" id="TKX34452.1"/>
    </source>
</evidence>
<evidence type="ECO:0000256" key="6">
    <source>
        <dbReference type="ARBA" id="ARBA00037589"/>
    </source>
</evidence>
<reference evidence="11 12" key="1">
    <citation type="submission" date="2018-05" db="EMBL/GenBank/DDBJ databases">
        <title>Novel Campyloabacter and Helicobacter Species and Strains.</title>
        <authorList>
            <person name="Mannion A.J."/>
            <person name="Shen Z."/>
            <person name="Fox J.G."/>
        </authorList>
    </citation>
    <scope>NUCLEOTIDE SEQUENCE [LARGE SCALE GENOMIC DNA]</scope>
    <source>
        <strain evidence="12">MIT10-5678</strain>
    </source>
</reference>
<evidence type="ECO:0000256" key="3">
    <source>
        <dbReference type="ARBA" id="ARBA00013109"/>
    </source>
</evidence>
<dbReference type="RefSeq" id="WP_137623423.1">
    <property type="nucleotide sequence ID" value="NZ_NXLY01000003.1"/>
</dbReference>
<evidence type="ECO:0000256" key="8">
    <source>
        <dbReference type="ARBA" id="ARBA00048617"/>
    </source>
</evidence>